<gene>
    <name evidence="1" type="ORF">COHA_004901</name>
</gene>
<keyword evidence="2" id="KW-1185">Reference proteome</keyword>
<comment type="caution">
    <text evidence="1">The sequence shown here is derived from an EMBL/GenBank/DDBJ whole genome shotgun (WGS) entry which is preliminary data.</text>
</comment>
<evidence type="ECO:0000313" key="2">
    <source>
        <dbReference type="Proteomes" id="UP001205105"/>
    </source>
</evidence>
<accession>A0AAD5DSB0</accession>
<proteinExistence type="predicted"/>
<evidence type="ECO:0000313" key="1">
    <source>
        <dbReference type="EMBL" id="KAI7841509.1"/>
    </source>
</evidence>
<organism evidence="1 2">
    <name type="scientific">Chlorella ohadii</name>
    <dbReference type="NCBI Taxonomy" id="2649997"/>
    <lineage>
        <taxon>Eukaryota</taxon>
        <taxon>Viridiplantae</taxon>
        <taxon>Chlorophyta</taxon>
        <taxon>core chlorophytes</taxon>
        <taxon>Trebouxiophyceae</taxon>
        <taxon>Chlorellales</taxon>
        <taxon>Chlorellaceae</taxon>
        <taxon>Chlorella clade</taxon>
        <taxon>Chlorella</taxon>
    </lineage>
</organism>
<dbReference type="EMBL" id="JADXDR010000063">
    <property type="protein sequence ID" value="KAI7841509.1"/>
    <property type="molecule type" value="Genomic_DNA"/>
</dbReference>
<name>A0AAD5DSB0_9CHLO</name>
<sequence>MVVYVVERAIDPALSFPAGLNDIDMYIPSTAGYQAETNVVRLCNHLSHPTIAVHGADEDLAGCDFHSTSALVDSPFEVTINEVKSSEFAATINNDDSVHFMAHFSNIHHGGTYIDSRQRLAYQEHATPGHVIYMGCFPKDEARLYRNCPDRANGVAAPMLGKLVLAAVPMDVHHAHLAAGGSVTATFFIGPKLTLPTHQARALRWSDYLVTGAGQLGDLVNYLLEWPCLEFNISDLGDLPQGLRPALAARLATDKLLTRIACKSGWVGAINGQATLQLHTAGAYKNDEGLVRWRKYSRLHIDALVVSFGTDDVFGKILGANDNVLLSDEDLRSLVLVVPTTAGNEARDWFGNHLDEATTVYKANMYWTSRTRTQGPKRKYQFLWSLLVDLRCPGAVVEIKRRLAGLPPQRWLVSDELRPRLQRFAGYT</sequence>
<protein>
    <submittedName>
        <fullName evidence="1">Uncharacterized protein</fullName>
    </submittedName>
</protein>
<reference evidence="1" key="1">
    <citation type="submission" date="2020-11" db="EMBL/GenBank/DDBJ databases">
        <title>Chlorella ohadii genome sequencing and assembly.</title>
        <authorList>
            <person name="Murik O."/>
            <person name="Treves H."/>
            <person name="Kedem I."/>
            <person name="Shotland Y."/>
            <person name="Kaplan A."/>
        </authorList>
    </citation>
    <scope>NUCLEOTIDE SEQUENCE</scope>
    <source>
        <strain evidence="1">1</strain>
    </source>
</reference>
<dbReference type="AlphaFoldDB" id="A0AAD5DSB0"/>
<dbReference type="Proteomes" id="UP001205105">
    <property type="component" value="Unassembled WGS sequence"/>
</dbReference>